<name>A0A2G5T058_9PELO</name>
<comment type="caution">
    <text evidence="2">The sequence shown here is derived from an EMBL/GenBank/DDBJ whole genome shotgun (WGS) entry which is preliminary data.</text>
</comment>
<keyword evidence="3" id="KW-1185">Reference proteome</keyword>
<dbReference type="EMBL" id="PDUG01000006">
    <property type="protein sequence ID" value="PIC20496.1"/>
    <property type="molecule type" value="Genomic_DNA"/>
</dbReference>
<dbReference type="Proteomes" id="UP000230233">
    <property type="component" value="Chromosome X"/>
</dbReference>
<protein>
    <submittedName>
        <fullName evidence="2">Uncharacterized protein</fullName>
    </submittedName>
</protein>
<evidence type="ECO:0000256" key="1">
    <source>
        <dbReference type="SAM" id="MobiDB-lite"/>
    </source>
</evidence>
<accession>A0A2G5T058</accession>
<organism evidence="2 3">
    <name type="scientific">Caenorhabditis nigoni</name>
    <dbReference type="NCBI Taxonomy" id="1611254"/>
    <lineage>
        <taxon>Eukaryota</taxon>
        <taxon>Metazoa</taxon>
        <taxon>Ecdysozoa</taxon>
        <taxon>Nematoda</taxon>
        <taxon>Chromadorea</taxon>
        <taxon>Rhabditida</taxon>
        <taxon>Rhabditina</taxon>
        <taxon>Rhabditomorpha</taxon>
        <taxon>Rhabditoidea</taxon>
        <taxon>Rhabditidae</taxon>
        <taxon>Peloderinae</taxon>
        <taxon>Caenorhabditis</taxon>
    </lineage>
</organism>
<dbReference type="AlphaFoldDB" id="A0A2G5T058"/>
<gene>
    <name evidence="2" type="primary">Cnig_chr_X.g25677</name>
    <name evidence="2" type="ORF">B9Z55_025677</name>
</gene>
<feature type="compositionally biased region" description="Polar residues" evidence="1">
    <location>
        <begin position="85"/>
        <end position="116"/>
    </location>
</feature>
<proteinExistence type="predicted"/>
<reference evidence="3" key="1">
    <citation type="submission" date="2017-10" db="EMBL/GenBank/DDBJ databases">
        <title>Rapid genome shrinkage in a self-fertile nematode reveals novel sperm competition proteins.</title>
        <authorList>
            <person name="Yin D."/>
            <person name="Schwarz E.M."/>
            <person name="Thomas C.G."/>
            <person name="Felde R.L."/>
            <person name="Korf I.F."/>
            <person name="Cutter A.D."/>
            <person name="Schartner C.M."/>
            <person name="Ralston E.J."/>
            <person name="Meyer B.J."/>
            <person name="Haag E.S."/>
        </authorList>
    </citation>
    <scope>NUCLEOTIDE SEQUENCE [LARGE SCALE GENOMIC DNA]</scope>
    <source>
        <strain evidence="3">JU1422</strain>
    </source>
</reference>
<feature type="region of interest" description="Disordered" evidence="1">
    <location>
        <begin position="136"/>
        <end position="175"/>
    </location>
</feature>
<evidence type="ECO:0000313" key="2">
    <source>
        <dbReference type="EMBL" id="PIC20496.1"/>
    </source>
</evidence>
<evidence type="ECO:0000313" key="3">
    <source>
        <dbReference type="Proteomes" id="UP000230233"/>
    </source>
</evidence>
<feature type="region of interest" description="Disordered" evidence="1">
    <location>
        <begin position="76"/>
        <end position="117"/>
    </location>
</feature>
<feature type="region of interest" description="Disordered" evidence="1">
    <location>
        <begin position="221"/>
        <end position="252"/>
    </location>
</feature>
<sequence length="286" mass="31316">MPLARKLYKWKLIQTPVWKREEARRFGYPFDETQFSPEIRQAFVEVDEMERQRLVAAHIERRRAWAEKRAAEENANQNNVVEGVQDSSEASCQGSGEMQATEENGATTASNGSQDSADLLDTETETVAALCMLEGSGNAQSDGSKAPKRCCETSMGQESPKKRSKIEQPNASTLNSVRQSIVEEQVATNVCNQPEKYAEMSDAELEAIIALCSMMSVDDDSAPPAPKKKCVEAGTPPKEKGNSKETIVPKSSTCQAASSILPTKNIIDIKEKYANQEPSTSCSGNQ</sequence>